<feature type="transmembrane region" description="Helical" evidence="7">
    <location>
        <begin position="281"/>
        <end position="303"/>
    </location>
</feature>
<comment type="caution">
    <text evidence="8">The sequence shown here is derived from an EMBL/GenBank/DDBJ whole genome shotgun (WGS) entry which is preliminary data.</text>
</comment>
<evidence type="ECO:0000256" key="4">
    <source>
        <dbReference type="ARBA" id="ARBA00022989"/>
    </source>
</evidence>
<evidence type="ECO:0000313" key="8">
    <source>
        <dbReference type="EMBL" id="KAA8909837.1"/>
    </source>
</evidence>
<dbReference type="InterPro" id="IPR029058">
    <property type="entry name" value="AB_hydrolase_fold"/>
</dbReference>
<organism evidence="8 9">
    <name type="scientific">Sphaerosporella brunnea</name>
    <dbReference type="NCBI Taxonomy" id="1250544"/>
    <lineage>
        <taxon>Eukaryota</taxon>
        <taxon>Fungi</taxon>
        <taxon>Dikarya</taxon>
        <taxon>Ascomycota</taxon>
        <taxon>Pezizomycotina</taxon>
        <taxon>Pezizomycetes</taxon>
        <taxon>Pezizales</taxon>
        <taxon>Pyronemataceae</taxon>
        <taxon>Sphaerosporella</taxon>
    </lineage>
</organism>
<dbReference type="InterPro" id="IPR007941">
    <property type="entry name" value="DUF726"/>
</dbReference>
<keyword evidence="5 7" id="KW-0472">Membrane</keyword>
<proteinExistence type="inferred from homology"/>
<feature type="region of interest" description="Disordered" evidence="6">
    <location>
        <begin position="598"/>
        <end position="634"/>
    </location>
</feature>
<sequence>MQWRASFLWHISFPANMPNNETDLVALLDRQQRKDLFRLIADITESMRSAIESYTNKPHHSKLTEPPIEASTVLQVPEKPDSLPSPQLTGLQQAALNSIDKWRASVLSRIAEALHAPPHHRSPPATNPPPALCTFGQKDLAWLQATYPPISTPLTQTLDPGHGELILQSLLLLLLSLESYDARSRVLLLRICSSLGIPLATLIQLENTTATSLLQAAEMMSASTETSSRAESSKNANWWKVSAASIAGAALIGVTGCLAAPMVAAGVGSVMGGLGLGATAAAGYLGALSSSGTLVGALFGAYGGRMSGRVMERYAKEVEDFSFLPLQAEGEGRLRVAIGITGWIAEHENEITAPWRVLGGGVETYALRWEVAALQDLGHALQTILTTYVMGKIKGQIIKRTLLATLYSALWPLGLMKAAKVVDNPFSIAKVRAEKAGLVLADAIIHRAQGERPVTLVGFSLGARVIYACLLSMAERGAFGLVENVVLFGAPVPASTDAWKSIRTVVAGRVINVFSSQDYILAFLYRTSSIQLGVAGLQNVEVDGVENVDVGDRVEGHLKYRFAVAGVLKELLRGDVEVREAEKMERELGELEKEEKLQMKAKGHADEDEVEEVVEKAGRELEDRRQAREREEGS</sequence>
<dbReference type="Proteomes" id="UP000326924">
    <property type="component" value="Unassembled WGS sequence"/>
</dbReference>
<dbReference type="OrthoDB" id="277931at2759"/>
<evidence type="ECO:0008006" key="10">
    <source>
        <dbReference type="Google" id="ProtNLM"/>
    </source>
</evidence>
<dbReference type="EMBL" id="VXIS01000053">
    <property type="protein sequence ID" value="KAA8909837.1"/>
    <property type="molecule type" value="Genomic_DNA"/>
</dbReference>
<dbReference type="PANTHER" id="PTHR17920">
    <property type="entry name" value="TRANSMEMBRANE AND COILED-COIL DOMAIN-CONTAINING PROTEIN 4 TMCO4"/>
    <property type="match status" value="1"/>
</dbReference>
<feature type="transmembrane region" description="Helical" evidence="7">
    <location>
        <begin position="238"/>
        <end position="261"/>
    </location>
</feature>
<evidence type="ECO:0000256" key="2">
    <source>
        <dbReference type="ARBA" id="ARBA00009824"/>
    </source>
</evidence>
<evidence type="ECO:0000256" key="6">
    <source>
        <dbReference type="SAM" id="MobiDB-lite"/>
    </source>
</evidence>
<keyword evidence="9" id="KW-1185">Reference proteome</keyword>
<comment type="subcellular location">
    <subcellularLocation>
        <location evidence="1">Membrane</location>
        <topology evidence="1">Multi-pass membrane protein</topology>
    </subcellularLocation>
</comment>
<keyword evidence="4 7" id="KW-1133">Transmembrane helix</keyword>
<evidence type="ECO:0000256" key="5">
    <source>
        <dbReference type="ARBA" id="ARBA00023136"/>
    </source>
</evidence>
<dbReference type="SUPFAM" id="SSF53474">
    <property type="entry name" value="alpha/beta-Hydrolases"/>
    <property type="match status" value="1"/>
</dbReference>
<gene>
    <name evidence="8" type="ORF">FN846DRAFT_586606</name>
</gene>
<dbReference type="Gene3D" id="3.40.50.1820">
    <property type="entry name" value="alpha/beta hydrolase"/>
    <property type="match status" value="1"/>
</dbReference>
<dbReference type="PANTHER" id="PTHR17920:SF22">
    <property type="entry name" value="DUF726 DOMAIN PROTEIN (AFU_ORTHOLOGUE AFUA_2G12860)"/>
    <property type="match status" value="1"/>
</dbReference>
<evidence type="ECO:0000313" key="9">
    <source>
        <dbReference type="Proteomes" id="UP000326924"/>
    </source>
</evidence>
<dbReference type="InParanoid" id="A0A5J5F1H3"/>
<dbReference type="GO" id="GO:0016020">
    <property type="term" value="C:membrane"/>
    <property type="evidence" value="ECO:0007669"/>
    <property type="project" value="UniProtKB-SubCell"/>
</dbReference>
<evidence type="ECO:0000256" key="7">
    <source>
        <dbReference type="SAM" id="Phobius"/>
    </source>
</evidence>
<comment type="similarity">
    <text evidence="2">Belongs to the TMCO4 family.</text>
</comment>
<dbReference type="AlphaFoldDB" id="A0A5J5F1H3"/>
<evidence type="ECO:0000256" key="1">
    <source>
        <dbReference type="ARBA" id="ARBA00004141"/>
    </source>
</evidence>
<protein>
    <recommendedName>
        <fullName evidence="10">DUF726-domain-containing protein</fullName>
    </recommendedName>
</protein>
<feature type="compositionally biased region" description="Basic and acidic residues" evidence="6">
    <location>
        <begin position="613"/>
        <end position="634"/>
    </location>
</feature>
<dbReference type="Pfam" id="PF05277">
    <property type="entry name" value="DUF726"/>
    <property type="match status" value="1"/>
</dbReference>
<name>A0A5J5F1H3_9PEZI</name>
<reference evidence="8 9" key="1">
    <citation type="submission" date="2019-09" db="EMBL/GenBank/DDBJ databases">
        <title>Draft genome of the ectomycorrhizal ascomycete Sphaerosporella brunnea.</title>
        <authorList>
            <consortium name="DOE Joint Genome Institute"/>
            <person name="Benucci G.M."/>
            <person name="Marozzi G."/>
            <person name="Antonielli L."/>
            <person name="Sanchez S."/>
            <person name="Marco P."/>
            <person name="Wang X."/>
            <person name="Falini L.B."/>
            <person name="Barry K."/>
            <person name="Haridas S."/>
            <person name="Lipzen A."/>
            <person name="Labutti K."/>
            <person name="Grigoriev I.V."/>
            <person name="Murat C."/>
            <person name="Martin F."/>
            <person name="Albertini E."/>
            <person name="Donnini D."/>
            <person name="Bonito G."/>
        </authorList>
    </citation>
    <scope>NUCLEOTIDE SEQUENCE [LARGE SCALE GENOMIC DNA]</scope>
    <source>
        <strain evidence="8 9">Sb_GMNB300</strain>
    </source>
</reference>
<accession>A0A5J5F1H3</accession>
<keyword evidence="3 7" id="KW-0812">Transmembrane</keyword>
<evidence type="ECO:0000256" key="3">
    <source>
        <dbReference type="ARBA" id="ARBA00022692"/>
    </source>
</evidence>